<comment type="caution">
    <text evidence="1">The sequence shown here is derived from an EMBL/GenBank/DDBJ whole genome shotgun (WGS) entry which is preliminary data.</text>
</comment>
<dbReference type="Gene3D" id="3.30.530.20">
    <property type="match status" value="1"/>
</dbReference>
<organism evidence="1 2">
    <name type="scientific">Bacillus timonensis</name>
    <dbReference type="NCBI Taxonomy" id="1033734"/>
    <lineage>
        <taxon>Bacteria</taxon>
        <taxon>Bacillati</taxon>
        <taxon>Bacillota</taxon>
        <taxon>Bacilli</taxon>
        <taxon>Bacillales</taxon>
        <taxon>Bacillaceae</taxon>
        <taxon>Bacillus</taxon>
    </lineage>
</organism>
<gene>
    <name evidence="1" type="ORF">E1I69_09355</name>
</gene>
<dbReference type="AlphaFoldDB" id="A0A4S3PUL6"/>
<dbReference type="RefSeq" id="WP_136379342.1">
    <property type="nucleotide sequence ID" value="NZ_SLUB01000012.1"/>
</dbReference>
<reference evidence="1 2" key="1">
    <citation type="journal article" date="2019" name="Indoor Air">
        <title>Impacts of indoor surface finishes on bacterial viability.</title>
        <authorList>
            <person name="Hu J."/>
            <person name="Maamar S.B."/>
            <person name="Glawe A.J."/>
            <person name="Gottel N."/>
            <person name="Gilbert J.A."/>
            <person name="Hartmann E.M."/>
        </authorList>
    </citation>
    <scope>NUCLEOTIDE SEQUENCE [LARGE SCALE GENOMIC DNA]</scope>
    <source>
        <strain evidence="1 2">AF060A6</strain>
    </source>
</reference>
<accession>A0A4S3PUL6</accession>
<dbReference type="OrthoDB" id="2857944at2"/>
<evidence type="ECO:0000313" key="1">
    <source>
        <dbReference type="EMBL" id="THE13066.1"/>
    </source>
</evidence>
<protein>
    <submittedName>
        <fullName evidence="1">SRPBCC family protein</fullName>
    </submittedName>
</protein>
<name>A0A4S3PUL6_9BACI</name>
<dbReference type="InterPro" id="IPR023393">
    <property type="entry name" value="START-like_dom_sf"/>
</dbReference>
<evidence type="ECO:0000313" key="2">
    <source>
        <dbReference type="Proteomes" id="UP000306477"/>
    </source>
</evidence>
<keyword evidence="2" id="KW-1185">Reference proteome</keyword>
<dbReference type="CDD" id="cd07812">
    <property type="entry name" value="SRPBCC"/>
    <property type="match status" value="1"/>
</dbReference>
<dbReference type="SUPFAM" id="SSF55961">
    <property type="entry name" value="Bet v1-like"/>
    <property type="match status" value="1"/>
</dbReference>
<sequence>MKQSIVIEAPIVDVFDSIAKSNLREKWFPNVTSIRYSHPKDESNTGATFQLTAEEGKEHVLLQGRNKEVIHPSFFAFEIESQTYIMTFSYHLHKKGEHTLVDQEFETKYHRPFMNVIDKIFKSSTKQTGEFVLNNLENFCVLNRSN</sequence>
<proteinExistence type="predicted"/>
<dbReference type="Proteomes" id="UP000306477">
    <property type="component" value="Unassembled WGS sequence"/>
</dbReference>
<dbReference type="EMBL" id="SLUB01000012">
    <property type="protein sequence ID" value="THE13066.1"/>
    <property type="molecule type" value="Genomic_DNA"/>
</dbReference>